<reference evidence="3" key="2">
    <citation type="submission" date="2020-09" db="EMBL/GenBank/DDBJ databases">
        <authorList>
            <person name="Sun Q."/>
            <person name="Ohkuma M."/>
        </authorList>
    </citation>
    <scope>NUCLEOTIDE SEQUENCE</scope>
    <source>
        <strain evidence="3">JCM 3302</strain>
    </source>
</reference>
<reference evidence="3" key="1">
    <citation type="journal article" date="2014" name="Int. J. Syst. Evol. Microbiol.">
        <title>Complete genome sequence of Corynebacterium casei LMG S-19264T (=DSM 44701T), isolated from a smear-ripened cheese.</title>
        <authorList>
            <consortium name="US DOE Joint Genome Institute (JGI-PGF)"/>
            <person name="Walter F."/>
            <person name="Albersmeier A."/>
            <person name="Kalinowski J."/>
            <person name="Ruckert C."/>
        </authorList>
    </citation>
    <scope>NUCLEOTIDE SEQUENCE</scope>
    <source>
        <strain evidence="3">JCM 3302</strain>
    </source>
</reference>
<comment type="caution">
    <text evidence="3">The sequence shown here is derived from an EMBL/GenBank/DDBJ whole genome shotgun (WGS) entry which is preliminary data.</text>
</comment>
<keyword evidence="4" id="KW-1185">Reference proteome</keyword>
<evidence type="ECO:0000313" key="4">
    <source>
        <dbReference type="Proteomes" id="UP000641386"/>
    </source>
</evidence>
<dbReference type="RefSeq" id="WP_189896880.1">
    <property type="nucleotide sequence ID" value="NZ_BNBC01000003.1"/>
</dbReference>
<sequence length="188" mass="18536">MNKTRVLAAVALTAGLGMAGVTTASASGAAGSTGSRVEYGTVAAAKAKGHGREVVVVCHAKRGPAKGAPAKTTVRLVDGKVYVNGKEVSKAGLKSKFKNSCGPLPVPPVAGKGGKGAVVVCAVEGGGKGDGPVLKKPKAGTPKIVVKAVDGKIYVNGKQVPPAKLHPEPAQKGKGGPKATCPVKPAVH</sequence>
<evidence type="ECO:0000256" key="2">
    <source>
        <dbReference type="SAM" id="SignalP"/>
    </source>
</evidence>
<keyword evidence="2" id="KW-0732">Signal</keyword>
<name>A0A919DME9_9ACTN</name>
<gene>
    <name evidence="3" type="ORF">GCM10014715_10710</name>
</gene>
<feature type="chain" id="PRO_5039029964" evidence="2">
    <location>
        <begin position="20"/>
        <end position="188"/>
    </location>
</feature>
<protein>
    <submittedName>
        <fullName evidence="3">Uncharacterized protein</fullName>
    </submittedName>
</protein>
<dbReference type="AlphaFoldDB" id="A0A919DME9"/>
<dbReference type="EMBL" id="BNBC01000003">
    <property type="protein sequence ID" value="GHE59322.1"/>
    <property type="molecule type" value="Genomic_DNA"/>
</dbReference>
<accession>A0A919DME9</accession>
<feature type="region of interest" description="Disordered" evidence="1">
    <location>
        <begin position="159"/>
        <end position="188"/>
    </location>
</feature>
<evidence type="ECO:0000313" key="3">
    <source>
        <dbReference type="EMBL" id="GHE59322.1"/>
    </source>
</evidence>
<organism evidence="3 4">
    <name type="scientific">Streptomyces spiralis</name>
    <dbReference type="NCBI Taxonomy" id="66376"/>
    <lineage>
        <taxon>Bacteria</taxon>
        <taxon>Bacillati</taxon>
        <taxon>Actinomycetota</taxon>
        <taxon>Actinomycetes</taxon>
        <taxon>Kitasatosporales</taxon>
        <taxon>Streptomycetaceae</taxon>
        <taxon>Streptomyces</taxon>
    </lineage>
</organism>
<dbReference type="Proteomes" id="UP000641386">
    <property type="component" value="Unassembled WGS sequence"/>
</dbReference>
<proteinExistence type="predicted"/>
<evidence type="ECO:0000256" key="1">
    <source>
        <dbReference type="SAM" id="MobiDB-lite"/>
    </source>
</evidence>
<feature type="signal peptide" evidence="2">
    <location>
        <begin position="1"/>
        <end position="19"/>
    </location>
</feature>